<accession>A0ABY5YDP8</accession>
<reference evidence="2" key="1">
    <citation type="submission" date="2022-09" db="EMBL/GenBank/DDBJ databases">
        <title>genome sequence of Deinococcus rubellus.</title>
        <authorList>
            <person name="Srinivasan S."/>
        </authorList>
    </citation>
    <scope>NUCLEOTIDE SEQUENCE</scope>
    <source>
        <strain evidence="2">Ant6</strain>
    </source>
</reference>
<evidence type="ECO:0008006" key="4">
    <source>
        <dbReference type="Google" id="ProtNLM"/>
    </source>
</evidence>
<protein>
    <recommendedName>
        <fullName evidence="4">Cell wall-active antibiotics response LiaF-like C-terminal domain-containing protein</fullName>
    </recommendedName>
</protein>
<gene>
    <name evidence="2" type="ORF">N0D28_10595</name>
</gene>
<keyword evidence="1" id="KW-0732">Signal</keyword>
<dbReference type="Proteomes" id="UP001060261">
    <property type="component" value="Chromosome"/>
</dbReference>
<dbReference type="EMBL" id="CP104213">
    <property type="protein sequence ID" value="UWX63200.1"/>
    <property type="molecule type" value="Genomic_DNA"/>
</dbReference>
<evidence type="ECO:0000313" key="2">
    <source>
        <dbReference type="EMBL" id="UWX63200.1"/>
    </source>
</evidence>
<name>A0ABY5YDP8_9DEIO</name>
<feature type="chain" id="PRO_5046172266" description="Cell wall-active antibiotics response LiaF-like C-terminal domain-containing protein" evidence="1">
    <location>
        <begin position="24"/>
        <end position="203"/>
    </location>
</feature>
<proteinExistence type="predicted"/>
<feature type="signal peptide" evidence="1">
    <location>
        <begin position="1"/>
        <end position="23"/>
    </location>
</feature>
<sequence>MAFHPIFNLSILALLLNTTSALAATPYSSVNVTLKQELGNLSLGGNTRASPVMGISKPTIKNGVAYVSASHSLGDWAIGLSPKLPISLTVMSQQGDAVLDLRPLQLSALTITQQLGTLTLMLPAANLNVSLTQSQGDGTITLPPNVGLRLNAKQFTQGTLIMNGKTVAAGLKFDGTYQTANYDSAQYKVNMTVKKQLGTLTIK</sequence>
<keyword evidence="3" id="KW-1185">Reference proteome</keyword>
<evidence type="ECO:0000256" key="1">
    <source>
        <dbReference type="SAM" id="SignalP"/>
    </source>
</evidence>
<organism evidence="2 3">
    <name type="scientific">Deinococcus rubellus</name>
    <dbReference type="NCBI Taxonomy" id="1889240"/>
    <lineage>
        <taxon>Bacteria</taxon>
        <taxon>Thermotogati</taxon>
        <taxon>Deinococcota</taxon>
        <taxon>Deinococci</taxon>
        <taxon>Deinococcales</taxon>
        <taxon>Deinococcaceae</taxon>
        <taxon>Deinococcus</taxon>
    </lineage>
</organism>
<evidence type="ECO:0000313" key="3">
    <source>
        <dbReference type="Proteomes" id="UP001060261"/>
    </source>
</evidence>
<dbReference type="RefSeq" id="WP_260559491.1">
    <property type="nucleotide sequence ID" value="NZ_BAABEC010000186.1"/>
</dbReference>